<comment type="similarity">
    <text evidence="1">Belongs to the N(4)/N(6)-methyltransferase family.</text>
</comment>
<dbReference type="InterPro" id="IPR002052">
    <property type="entry name" value="DNA_methylase_N6_adenine_CS"/>
</dbReference>
<dbReference type="PANTHER" id="PTHR42998">
    <property type="entry name" value="TYPE I RESTRICTION ENZYME HINDVIIP M PROTEIN-RELATED"/>
    <property type="match status" value="1"/>
</dbReference>
<dbReference type="InterPro" id="IPR038333">
    <property type="entry name" value="T1MK-like_N_sf"/>
</dbReference>
<feature type="coiled-coil region" evidence="8">
    <location>
        <begin position="523"/>
        <end position="550"/>
    </location>
</feature>
<keyword evidence="8" id="KW-0175">Coiled coil</keyword>
<proteinExistence type="inferred from homology"/>
<dbReference type="EMBL" id="JARZFX010000016">
    <property type="protein sequence ID" value="MEC5425548.1"/>
    <property type="molecule type" value="Genomic_DNA"/>
</dbReference>
<reference evidence="11 12" key="1">
    <citation type="journal article" date="2024" name="Int. J. Syst. Evol. Microbiol.">
        <title>Virgibacillus tibetensis sp. nov., isolated from salt lake on the Tibetan Plateau of China.</title>
        <authorList>
            <person name="Phurbu D."/>
            <person name="Liu Z.-X."/>
            <person name="Wang R."/>
            <person name="Zheng Y.-Y."/>
            <person name="Liu H.-C."/>
            <person name="Zhou Y.-G."/>
            <person name="Yu Y.-J."/>
            <person name="Li A.-H."/>
        </authorList>
    </citation>
    <scope>NUCLEOTIDE SEQUENCE [LARGE SCALE GENOMIC DNA]</scope>
    <source>
        <strain evidence="11 12">C22-A2</strain>
    </source>
</reference>
<dbReference type="SUPFAM" id="SSF53335">
    <property type="entry name" value="S-adenosyl-L-methionine-dependent methyltransferases"/>
    <property type="match status" value="1"/>
</dbReference>
<evidence type="ECO:0000256" key="1">
    <source>
        <dbReference type="ARBA" id="ARBA00006594"/>
    </source>
</evidence>
<dbReference type="InterPro" id="IPR029063">
    <property type="entry name" value="SAM-dependent_MTases_sf"/>
</dbReference>
<evidence type="ECO:0000256" key="3">
    <source>
        <dbReference type="ARBA" id="ARBA00022603"/>
    </source>
</evidence>
<gene>
    <name evidence="11" type="ORF">QGM71_18885</name>
</gene>
<comment type="catalytic activity">
    <reaction evidence="7">
        <text>a 2'-deoxyadenosine in DNA + S-adenosyl-L-methionine = an N(6)-methyl-2'-deoxyadenosine in DNA + S-adenosyl-L-homocysteine + H(+)</text>
        <dbReference type="Rhea" id="RHEA:15197"/>
        <dbReference type="Rhea" id="RHEA-COMP:12418"/>
        <dbReference type="Rhea" id="RHEA-COMP:12419"/>
        <dbReference type="ChEBI" id="CHEBI:15378"/>
        <dbReference type="ChEBI" id="CHEBI:57856"/>
        <dbReference type="ChEBI" id="CHEBI:59789"/>
        <dbReference type="ChEBI" id="CHEBI:90615"/>
        <dbReference type="ChEBI" id="CHEBI:90616"/>
        <dbReference type="EC" id="2.1.1.72"/>
    </reaction>
</comment>
<evidence type="ECO:0000313" key="11">
    <source>
        <dbReference type="EMBL" id="MEC5425548.1"/>
    </source>
</evidence>
<evidence type="ECO:0000256" key="5">
    <source>
        <dbReference type="ARBA" id="ARBA00022691"/>
    </source>
</evidence>
<comment type="caution">
    <text evidence="11">The sequence shown here is derived from an EMBL/GenBank/DDBJ whole genome shotgun (WGS) entry which is preliminary data.</text>
</comment>
<evidence type="ECO:0000259" key="9">
    <source>
        <dbReference type="Pfam" id="PF02384"/>
    </source>
</evidence>
<dbReference type="EC" id="2.1.1.72" evidence="2"/>
<dbReference type="Proteomes" id="UP001335737">
    <property type="component" value="Unassembled WGS sequence"/>
</dbReference>
<sequence length="563" mass="64181">MKQDRINELKKKLWGVADDLRANSGLKASAYSTPVLGLIFLKFADSKFEQYREEIEEEYDALKGGRREKKIEEIAIEKCGFYLPDHSRYEYLLNLSEEEDIANKIKSAMEGIEKYSPEFVGVLPKDSYHDLSSDDNNKILNRLLRNFHDIPTDVENDIFGEVYEYFLGEFALAEGQGGGEFYTPRSVVRYMVEVLQPSEGKVLDPACGSGGMFVQTAHYANEHKQKNGGTPLNLRAYGVERTGETVKLAKMNLFLNNIRGEITEANSYYADPYDSFGNFDYVLANPPFNVDNVELDLVKDQKRFNTYGVPQTKGKKPTVPNANYLWINQFATALNKTGRAGLVMANSASDAGHSEKEIRKSLIEDGVISQMVSLPSNMFSTVTLPATLWFFDKQQKKKDEILFIDTRNTFTQVNRTFREFSDEQIKNLSIITRLYEGDSASFYELIKEYEDSRDRAEAGEEKEYFQKQIDWLLERFPNGKYQDVIGLCKVANLEGEDGIIDQDYSLNPGRYVGVVIEDDGMTAEEFKANLAGLNDEFKLLNDEAKVIEKKIERNLDSLVIEYE</sequence>
<evidence type="ECO:0000256" key="8">
    <source>
        <dbReference type="SAM" id="Coils"/>
    </source>
</evidence>
<keyword evidence="12" id="KW-1185">Reference proteome</keyword>
<keyword evidence="4 11" id="KW-0808">Transferase</keyword>
<protein>
    <recommendedName>
        <fullName evidence="2">site-specific DNA-methyltransferase (adenine-specific)</fullName>
        <ecNumber evidence="2">2.1.1.72</ecNumber>
    </recommendedName>
</protein>
<dbReference type="Pfam" id="PF02384">
    <property type="entry name" value="N6_Mtase"/>
    <property type="match status" value="1"/>
</dbReference>
<evidence type="ECO:0000256" key="2">
    <source>
        <dbReference type="ARBA" id="ARBA00011900"/>
    </source>
</evidence>
<dbReference type="InterPro" id="IPR052916">
    <property type="entry name" value="Type-I_RE_MTase_Subunit"/>
</dbReference>
<accession>A0ABU6KJQ4</accession>
<dbReference type="GO" id="GO:0008168">
    <property type="term" value="F:methyltransferase activity"/>
    <property type="evidence" value="ECO:0007669"/>
    <property type="project" value="UniProtKB-KW"/>
</dbReference>
<dbReference type="Gene3D" id="3.40.50.150">
    <property type="entry name" value="Vaccinia Virus protein VP39"/>
    <property type="match status" value="1"/>
</dbReference>
<dbReference type="Gene3D" id="1.20.1260.30">
    <property type="match status" value="1"/>
</dbReference>
<keyword evidence="3 11" id="KW-0489">Methyltransferase</keyword>
<dbReference type="PRINTS" id="PR00507">
    <property type="entry name" value="N12N6MTFRASE"/>
</dbReference>
<evidence type="ECO:0000256" key="7">
    <source>
        <dbReference type="ARBA" id="ARBA00047942"/>
    </source>
</evidence>
<dbReference type="CDD" id="cd02440">
    <property type="entry name" value="AdoMet_MTases"/>
    <property type="match status" value="1"/>
</dbReference>
<dbReference type="Pfam" id="PF12161">
    <property type="entry name" value="HsdM_N"/>
    <property type="match status" value="1"/>
</dbReference>
<organism evidence="11 12">
    <name type="scientific">Virgibacillus tibetensis</name>
    <dbReference type="NCBI Taxonomy" id="3042313"/>
    <lineage>
        <taxon>Bacteria</taxon>
        <taxon>Bacillati</taxon>
        <taxon>Bacillota</taxon>
        <taxon>Bacilli</taxon>
        <taxon>Bacillales</taxon>
        <taxon>Bacillaceae</taxon>
        <taxon>Virgibacillus</taxon>
    </lineage>
</organism>
<dbReference type="InterPro" id="IPR022749">
    <property type="entry name" value="D12N6_MeTrfase_N"/>
</dbReference>
<dbReference type="RefSeq" id="WP_327609089.1">
    <property type="nucleotide sequence ID" value="NZ_JARZFX010000016.1"/>
</dbReference>
<dbReference type="PROSITE" id="PS00092">
    <property type="entry name" value="N6_MTASE"/>
    <property type="match status" value="1"/>
</dbReference>
<keyword evidence="6" id="KW-0680">Restriction system</keyword>
<evidence type="ECO:0000256" key="6">
    <source>
        <dbReference type="ARBA" id="ARBA00022747"/>
    </source>
</evidence>
<keyword evidence="5" id="KW-0949">S-adenosyl-L-methionine</keyword>
<evidence type="ECO:0000256" key="4">
    <source>
        <dbReference type="ARBA" id="ARBA00022679"/>
    </source>
</evidence>
<evidence type="ECO:0000313" key="12">
    <source>
        <dbReference type="Proteomes" id="UP001335737"/>
    </source>
</evidence>
<evidence type="ECO:0000259" key="10">
    <source>
        <dbReference type="Pfam" id="PF12161"/>
    </source>
</evidence>
<feature type="domain" description="DNA methylase adenine-specific" evidence="9">
    <location>
        <begin position="155"/>
        <end position="428"/>
    </location>
</feature>
<dbReference type="InterPro" id="IPR003356">
    <property type="entry name" value="DNA_methylase_A-5"/>
</dbReference>
<dbReference type="PANTHER" id="PTHR42998:SF1">
    <property type="entry name" value="TYPE I RESTRICTION ENZYME HINDI METHYLASE SUBUNIT"/>
    <property type="match status" value="1"/>
</dbReference>
<feature type="coiled-coil region" evidence="8">
    <location>
        <begin position="41"/>
        <end position="72"/>
    </location>
</feature>
<feature type="domain" description="N6 adenine-specific DNA methyltransferase N-terminal" evidence="10">
    <location>
        <begin position="9"/>
        <end position="147"/>
    </location>
</feature>
<name>A0ABU6KJQ4_9BACI</name>
<dbReference type="GO" id="GO:0032259">
    <property type="term" value="P:methylation"/>
    <property type="evidence" value="ECO:0007669"/>
    <property type="project" value="UniProtKB-KW"/>
</dbReference>